<reference evidence="1 2" key="1">
    <citation type="submission" date="2006-12" db="EMBL/GenBank/DDBJ databases">
        <title>Complete sequence of Chlorobium phaeobacteroides DSM 266.</title>
        <authorList>
            <consortium name="US DOE Joint Genome Institute"/>
            <person name="Copeland A."/>
            <person name="Lucas S."/>
            <person name="Lapidus A."/>
            <person name="Barry K."/>
            <person name="Detter J.C."/>
            <person name="Glavina del Rio T."/>
            <person name="Hammon N."/>
            <person name="Israni S."/>
            <person name="Pitluck S."/>
            <person name="Goltsman E."/>
            <person name="Schmutz J."/>
            <person name="Larimer F."/>
            <person name="Land M."/>
            <person name="Hauser L."/>
            <person name="Mikhailova N."/>
            <person name="Li T."/>
            <person name="Overmann J."/>
            <person name="Bryant D.A."/>
            <person name="Richardson P."/>
        </authorList>
    </citation>
    <scope>NUCLEOTIDE SEQUENCE [LARGE SCALE GENOMIC DNA]</scope>
    <source>
        <strain evidence="1 2">DSM 266</strain>
    </source>
</reference>
<keyword evidence="2" id="KW-1185">Reference proteome</keyword>
<dbReference type="AlphaFoldDB" id="A1BFD1"/>
<proteinExistence type="predicted"/>
<accession>A1BFD1</accession>
<organism evidence="1 2">
    <name type="scientific">Chlorobium phaeobacteroides (strain DSM 266 / SMG 266 / 2430)</name>
    <dbReference type="NCBI Taxonomy" id="290317"/>
    <lineage>
        <taxon>Bacteria</taxon>
        <taxon>Pseudomonadati</taxon>
        <taxon>Chlorobiota</taxon>
        <taxon>Chlorobiia</taxon>
        <taxon>Chlorobiales</taxon>
        <taxon>Chlorobiaceae</taxon>
        <taxon>Chlorobium/Pelodictyon group</taxon>
        <taxon>Chlorobium</taxon>
    </lineage>
</organism>
<dbReference type="Proteomes" id="UP000008701">
    <property type="component" value="Chromosome"/>
</dbReference>
<gene>
    <name evidence="1" type="ordered locus">Cpha266_1067</name>
</gene>
<name>A1BFD1_CHLPD</name>
<dbReference type="HOGENOM" id="CLU_118554_0_0_10"/>
<evidence type="ECO:0000313" key="2">
    <source>
        <dbReference type="Proteomes" id="UP000008701"/>
    </source>
</evidence>
<dbReference type="eggNOG" id="COG2345">
    <property type="taxonomic scope" value="Bacteria"/>
</dbReference>
<protein>
    <submittedName>
        <fullName evidence="1">Uncharacterized protein</fullName>
    </submittedName>
</protein>
<dbReference type="KEGG" id="cph:Cpha266_1067"/>
<dbReference type="EMBL" id="CP000492">
    <property type="protein sequence ID" value="ABL65108.1"/>
    <property type="molecule type" value="Genomic_DNA"/>
</dbReference>
<sequence length="129" mass="15119">MQNPNHELTDAARKKFSKFRELSSKHGEKQACETLLERFFELQKQRMVPLLAKPTLAKEFRLAPPLSFNAIGMKMDVVDISSENEDTALEIRKILPTPYRKYRKYGFETPFHVLCEMDIEASRRAFPRK</sequence>
<evidence type="ECO:0000313" key="1">
    <source>
        <dbReference type="EMBL" id="ABL65108.1"/>
    </source>
</evidence>